<accession>A0ABZ2KIR4</accession>
<feature type="chain" id="PRO_5047117760" evidence="1">
    <location>
        <begin position="19"/>
        <end position="374"/>
    </location>
</feature>
<keyword evidence="3" id="KW-1185">Reference proteome</keyword>
<evidence type="ECO:0000256" key="1">
    <source>
        <dbReference type="SAM" id="SignalP"/>
    </source>
</evidence>
<reference evidence="2 3" key="1">
    <citation type="submission" date="2021-12" db="EMBL/GenBank/DDBJ databases">
        <title>Discovery of the Pendulisporaceae a myxobacterial family with distinct sporulation behavior and unique specialized metabolism.</title>
        <authorList>
            <person name="Garcia R."/>
            <person name="Popoff A."/>
            <person name="Bader C.D."/>
            <person name="Loehr J."/>
            <person name="Walesch S."/>
            <person name="Walt C."/>
            <person name="Boldt J."/>
            <person name="Bunk B."/>
            <person name="Haeckl F.J.F.P.J."/>
            <person name="Gunesch A.P."/>
            <person name="Birkelbach J."/>
            <person name="Nuebel U."/>
            <person name="Pietschmann T."/>
            <person name="Bach T."/>
            <person name="Mueller R."/>
        </authorList>
    </citation>
    <scope>NUCLEOTIDE SEQUENCE [LARGE SCALE GENOMIC DNA]</scope>
    <source>
        <strain evidence="2 3">MSr12523</strain>
    </source>
</reference>
<gene>
    <name evidence="2" type="ORF">LZC95_17310</name>
</gene>
<dbReference type="PANTHER" id="PTHR30570:SF1">
    <property type="entry name" value="PHOSPHATE-BINDING PROTEIN PSTS"/>
    <property type="match status" value="1"/>
</dbReference>
<sequence length="374" mass="37659">MKRIEVGILAAVAAVSVAACGSNGGANENEDVGSTKERLTGPGADGIYGSDTLAEAINAALAASPSTLAYYGSGSGNGEKCLRGQAVTYSGATYCSGTRDQSIAPMSRNLNGCQAGEVSHRIALDGIGVWSASGQTISDLSLADVRKAFCGTDGSGSAAACTATTWSTLSNGASATNPSATIVKYRRDDASGTTDTFKSILSAAGLACSAFCADVKVVVDTEQGPKLSTDGTGASSIQPPCQASDTATDCIGRLANANSSVLAYAGLGATAKAPAKALSIAGKTPTTANIRALVTTPSSAYAFARFLYLNESTTNVRDLEEEKFFKWAFGQSPYGTSSTKLSFESKLTGAGFIACTDPAVSGHVALDCGASACP</sequence>
<protein>
    <submittedName>
        <fullName evidence="2">Substrate-binding domain-containing protein</fullName>
    </submittedName>
</protein>
<dbReference type="EMBL" id="CP089982">
    <property type="protein sequence ID" value="WXA98577.1"/>
    <property type="molecule type" value="Genomic_DNA"/>
</dbReference>
<name>A0ABZ2KIR4_9BACT</name>
<evidence type="ECO:0000313" key="3">
    <source>
        <dbReference type="Proteomes" id="UP001379533"/>
    </source>
</evidence>
<dbReference type="PROSITE" id="PS51257">
    <property type="entry name" value="PROKAR_LIPOPROTEIN"/>
    <property type="match status" value="1"/>
</dbReference>
<dbReference type="RefSeq" id="WP_394849191.1">
    <property type="nucleotide sequence ID" value="NZ_CP089982.1"/>
</dbReference>
<proteinExistence type="predicted"/>
<dbReference type="Gene3D" id="3.40.190.10">
    <property type="entry name" value="Periplasmic binding protein-like II"/>
    <property type="match status" value="2"/>
</dbReference>
<feature type="signal peptide" evidence="1">
    <location>
        <begin position="1"/>
        <end position="18"/>
    </location>
</feature>
<keyword evidence="1" id="KW-0732">Signal</keyword>
<dbReference type="InterPro" id="IPR050811">
    <property type="entry name" value="Phosphate_ABC_transporter"/>
</dbReference>
<dbReference type="SUPFAM" id="SSF53850">
    <property type="entry name" value="Periplasmic binding protein-like II"/>
    <property type="match status" value="1"/>
</dbReference>
<dbReference type="PANTHER" id="PTHR30570">
    <property type="entry name" value="PERIPLASMIC PHOSPHATE BINDING COMPONENT OF PHOSPHATE ABC TRANSPORTER"/>
    <property type="match status" value="1"/>
</dbReference>
<dbReference type="Proteomes" id="UP001379533">
    <property type="component" value="Chromosome"/>
</dbReference>
<evidence type="ECO:0000313" key="2">
    <source>
        <dbReference type="EMBL" id="WXA98577.1"/>
    </source>
</evidence>
<organism evidence="2 3">
    <name type="scientific">Pendulispora brunnea</name>
    <dbReference type="NCBI Taxonomy" id="2905690"/>
    <lineage>
        <taxon>Bacteria</taxon>
        <taxon>Pseudomonadati</taxon>
        <taxon>Myxococcota</taxon>
        <taxon>Myxococcia</taxon>
        <taxon>Myxococcales</taxon>
        <taxon>Sorangiineae</taxon>
        <taxon>Pendulisporaceae</taxon>
        <taxon>Pendulispora</taxon>
    </lineage>
</organism>